<feature type="region of interest" description="Disordered" evidence="1">
    <location>
        <begin position="43"/>
        <end position="63"/>
    </location>
</feature>
<evidence type="ECO:0000313" key="2">
    <source>
        <dbReference type="EMBL" id="RAI37972.1"/>
    </source>
</evidence>
<evidence type="ECO:0000313" key="3">
    <source>
        <dbReference type="Proteomes" id="UP000249130"/>
    </source>
</evidence>
<dbReference type="RefSeq" id="WP_111422685.1">
    <property type="nucleotide sequence ID" value="NZ_NPEX01000397.1"/>
</dbReference>
<protein>
    <submittedName>
        <fullName evidence="2">Uncharacterized protein</fullName>
    </submittedName>
</protein>
<proteinExistence type="predicted"/>
<name>A0A327KL24_9BRAD</name>
<dbReference type="AlphaFoldDB" id="A0A327KL24"/>
<sequence length="69" mass="8131">MLSSRKTRFQWSKQDRGGEVTLFRSMAQHWQPPVHRHDSEFDVEVKSSPAHTEPASPETPTWTPWLWVD</sequence>
<evidence type="ECO:0000256" key="1">
    <source>
        <dbReference type="SAM" id="MobiDB-lite"/>
    </source>
</evidence>
<keyword evidence="3" id="KW-1185">Reference proteome</keyword>
<reference evidence="2 3" key="1">
    <citation type="submission" date="2017-07" db="EMBL/GenBank/DDBJ databases">
        <title>Draft Genome Sequences of Select Purple Nonsulfur Bacteria.</title>
        <authorList>
            <person name="Lasarre B."/>
            <person name="Mckinlay J.B."/>
        </authorList>
    </citation>
    <scope>NUCLEOTIDE SEQUENCE [LARGE SCALE GENOMIC DNA]</scope>
    <source>
        <strain evidence="2 3">DSM 5909</strain>
    </source>
</reference>
<comment type="caution">
    <text evidence="2">The sequence shown here is derived from an EMBL/GenBank/DDBJ whole genome shotgun (WGS) entry which is preliminary data.</text>
</comment>
<dbReference type="Proteomes" id="UP000249130">
    <property type="component" value="Unassembled WGS sequence"/>
</dbReference>
<accession>A0A327KL24</accession>
<dbReference type="OrthoDB" id="9939706at2"/>
<organism evidence="2 3">
    <name type="scientific">Rhodoplanes roseus</name>
    <dbReference type="NCBI Taxonomy" id="29409"/>
    <lineage>
        <taxon>Bacteria</taxon>
        <taxon>Pseudomonadati</taxon>
        <taxon>Pseudomonadota</taxon>
        <taxon>Alphaproteobacteria</taxon>
        <taxon>Hyphomicrobiales</taxon>
        <taxon>Nitrobacteraceae</taxon>
        <taxon>Rhodoplanes</taxon>
    </lineage>
</organism>
<dbReference type="EMBL" id="NPEX01000397">
    <property type="protein sequence ID" value="RAI37972.1"/>
    <property type="molecule type" value="Genomic_DNA"/>
</dbReference>
<gene>
    <name evidence="2" type="ORF">CH341_28715</name>
</gene>